<accession>A0ABT1Q0S8</accession>
<dbReference type="Proteomes" id="UP001057702">
    <property type="component" value="Unassembled WGS sequence"/>
</dbReference>
<dbReference type="Gene3D" id="3.30.559.30">
    <property type="entry name" value="Nonribosomal peptide synthetase, condensation domain"/>
    <property type="match status" value="1"/>
</dbReference>
<keyword evidence="4" id="KW-1185">Reference proteome</keyword>
<protein>
    <submittedName>
        <fullName evidence="3">Condensation domain-containing protein</fullName>
    </submittedName>
</protein>
<dbReference type="InterPro" id="IPR023213">
    <property type="entry name" value="CAT-like_dom_sf"/>
</dbReference>
<dbReference type="SUPFAM" id="SSF52777">
    <property type="entry name" value="CoA-dependent acyltransferases"/>
    <property type="match status" value="2"/>
</dbReference>
<sequence>MSSVIRSGPLTPAQQRMWLRSYWRGQGELFPSWSKLWEIPRGIAVDTATAAFSALIARHEILRTLFVVGPDGLPCQAVLDPAAFRPPVSVAPLATLEEYQRRSTSLSVGADSPRPLWAVRFFAEQGEVRFVSLVFDHIISDGAGLRNWQEQFLALCHGRAAPLPLRQPLDRVADTVRPLPAAAAGRARTDPSVRAPQVPAPRAAGDVPEPRYLFTSARYEGLLPLVDRICAASTATRPMVFMFAIAWLLSRYSGRREMLCSNYVAHRVEPDHGIECQMRPVDMLVEIDDDAGFDTALGTMCAATLRSYEEDLRHGHTPPESRSRAAAARGVGSVVPVFFNFQGPSRPAAPGDAATSGPALLTGCTDEWDRTGRPWCCVVYVYVQGTRVTVDFDVDALMLPERTVHAFVDVLPRLLEFMADTPRAPVREADVLLPDGFAAATRCRPVAGSWVHPGSVERVLRSAPGVRAVRVDTDDREVVARLAVAPGTSLFDVHEHVLAHLGHNLDVVAPHRYLPLLATDAGGDTTWWPADAPADGWRPAHASPVLVPSTAEERELSEAIRETHGHPVENMALSYVAAGGLALAAPAVVETLRRRGLVGLRSHHFSSPCTLRSVARALRPVPTGPVDGASYLW</sequence>
<dbReference type="PANTHER" id="PTHR45527:SF1">
    <property type="entry name" value="FATTY ACID SYNTHASE"/>
    <property type="match status" value="1"/>
</dbReference>
<feature type="domain" description="Condensation" evidence="2">
    <location>
        <begin position="9"/>
        <end position="271"/>
    </location>
</feature>
<evidence type="ECO:0000256" key="1">
    <source>
        <dbReference type="SAM" id="MobiDB-lite"/>
    </source>
</evidence>
<dbReference type="RefSeq" id="WP_255922454.1">
    <property type="nucleotide sequence ID" value="NZ_JANFNG010000022.1"/>
</dbReference>
<dbReference type="InterPro" id="IPR001242">
    <property type="entry name" value="Condensation_dom"/>
</dbReference>
<evidence type="ECO:0000313" key="3">
    <source>
        <dbReference type="EMBL" id="MCQ4083496.1"/>
    </source>
</evidence>
<feature type="region of interest" description="Disordered" evidence="1">
    <location>
        <begin position="182"/>
        <end position="204"/>
    </location>
</feature>
<reference evidence="3" key="1">
    <citation type="submission" date="2022-06" db="EMBL/GenBank/DDBJ databases">
        <title>Draft genome sequence of Streptomyces sp. RB6PN25 isolated from peat swamp forest in Thailand.</title>
        <authorList>
            <person name="Duangmal K."/>
            <person name="Klaysubun C."/>
        </authorList>
    </citation>
    <scope>NUCLEOTIDE SEQUENCE</scope>
    <source>
        <strain evidence="3">RB6PN25</strain>
    </source>
</reference>
<dbReference type="EMBL" id="JANFNG010000022">
    <property type="protein sequence ID" value="MCQ4083496.1"/>
    <property type="molecule type" value="Genomic_DNA"/>
</dbReference>
<dbReference type="Pfam" id="PF00668">
    <property type="entry name" value="Condensation"/>
    <property type="match status" value="1"/>
</dbReference>
<evidence type="ECO:0000259" key="2">
    <source>
        <dbReference type="Pfam" id="PF00668"/>
    </source>
</evidence>
<dbReference type="PANTHER" id="PTHR45527">
    <property type="entry name" value="NONRIBOSOMAL PEPTIDE SYNTHETASE"/>
    <property type="match status" value="1"/>
</dbReference>
<proteinExistence type="predicted"/>
<evidence type="ECO:0000313" key="4">
    <source>
        <dbReference type="Proteomes" id="UP001057702"/>
    </source>
</evidence>
<gene>
    <name evidence="3" type="ORF">NGB36_23595</name>
</gene>
<organism evidence="3 4">
    <name type="scientific">Streptomyces humicola</name>
    <dbReference type="NCBI Taxonomy" id="2953240"/>
    <lineage>
        <taxon>Bacteria</taxon>
        <taxon>Bacillati</taxon>
        <taxon>Actinomycetota</taxon>
        <taxon>Actinomycetes</taxon>
        <taxon>Kitasatosporales</taxon>
        <taxon>Streptomycetaceae</taxon>
        <taxon>Streptomyces</taxon>
    </lineage>
</organism>
<dbReference type="Gene3D" id="3.30.559.10">
    <property type="entry name" value="Chloramphenicol acetyltransferase-like domain"/>
    <property type="match status" value="1"/>
</dbReference>
<comment type="caution">
    <text evidence="3">The sequence shown here is derived from an EMBL/GenBank/DDBJ whole genome shotgun (WGS) entry which is preliminary data.</text>
</comment>
<name>A0ABT1Q0S8_9ACTN</name>